<organism evidence="3 4">
    <name type="scientific">Promicromonospora soli</name>
    <dbReference type="NCBI Taxonomy" id="2035533"/>
    <lineage>
        <taxon>Bacteria</taxon>
        <taxon>Bacillati</taxon>
        <taxon>Actinomycetota</taxon>
        <taxon>Actinomycetes</taxon>
        <taxon>Micrococcales</taxon>
        <taxon>Promicromonosporaceae</taxon>
        <taxon>Promicromonospora</taxon>
    </lineage>
</organism>
<evidence type="ECO:0000256" key="1">
    <source>
        <dbReference type="SAM" id="MobiDB-lite"/>
    </source>
</evidence>
<dbReference type="RefSeq" id="WP_189670813.1">
    <property type="nucleotide sequence ID" value="NZ_BNAS01000006.1"/>
</dbReference>
<keyword evidence="2" id="KW-0472">Membrane</keyword>
<dbReference type="AlphaFoldDB" id="A0A919KXR1"/>
<feature type="compositionally biased region" description="Low complexity" evidence="1">
    <location>
        <begin position="98"/>
        <end position="117"/>
    </location>
</feature>
<sequence>MDDDELTRARRALRGADPEIDLTRVYAESRARARGAGDPYEGWADAERVEIVLHDDRAGTRRGLSPERRRPALAWGLAAAAAAVLAVSLAGPPALRALPGSGPAPSTSAPAASTSDPLPSPTIGLTPAEVATSAAQAMAGAGCGAKTTSTLGDESTVRVDDVRTARDANPKPAPLEERALQVLQAVAVDTMFGLSADEGADRQLDEKLDVAELDGRVVVRIGITPADTTVQGGDVTRIDLFVDPATWLPRAAETRAESDQGGQYLVRSAFSWKACDSPSPYPTNDSSPLE</sequence>
<evidence type="ECO:0000256" key="2">
    <source>
        <dbReference type="SAM" id="Phobius"/>
    </source>
</evidence>
<proteinExistence type="predicted"/>
<evidence type="ECO:0000313" key="4">
    <source>
        <dbReference type="Proteomes" id="UP000627369"/>
    </source>
</evidence>
<reference evidence="3" key="1">
    <citation type="journal article" date="2014" name="Int. J. Syst. Evol. Microbiol.">
        <title>Complete genome sequence of Corynebacterium casei LMG S-19264T (=DSM 44701T), isolated from a smear-ripened cheese.</title>
        <authorList>
            <consortium name="US DOE Joint Genome Institute (JGI-PGF)"/>
            <person name="Walter F."/>
            <person name="Albersmeier A."/>
            <person name="Kalinowski J."/>
            <person name="Ruckert C."/>
        </authorList>
    </citation>
    <scope>NUCLEOTIDE SEQUENCE</scope>
    <source>
        <strain evidence="3">CGMCC 4.7398</strain>
    </source>
</reference>
<protein>
    <submittedName>
        <fullName evidence="3">Uncharacterized protein</fullName>
    </submittedName>
</protein>
<dbReference type="EMBL" id="BNAS01000006">
    <property type="protein sequence ID" value="GHH77155.1"/>
    <property type="molecule type" value="Genomic_DNA"/>
</dbReference>
<feature type="region of interest" description="Disordered" evidence="1">
    <location>
        <begin position="98"/>
        <end position="125"/>
    </location>
</feature>
<accession>A0A919KXR1</accession>
<dbReference type="Proteomes" id="UP000627369">
    <property type="component" value="Unassembled WGS sequence"/>
</dbReference>
<keyword evidence="2" id="KW-1133">Transmembrane helix</keyword>
<keyword evidence="4" id="KW-1185">Reference proteome</keyword>
<keyword evidence="2" id="KW-0812">Transmembrane</keyword>
<gene>
    <name evidence="3" type="ORF">GCM10017772_37440</name>
</gene>
<name>A0A919KXR1_9MICO</name>
<reference evidence="3" key="2">
    <citation type="submission" date="2020-09" db="EMBL/GenBank/DDBJ databases">
        <authorList>
            <person name="Sun Q."/>
            <person name="Zhou Y."/>
        </authorList>
    </citation>
    <scope>NUCLEOTIDE SEQUENCE</scope>
    <source>
        <strain evidence="3">CGMCC 4.7398</strain>
    </source>
</reference>
<comment type="caution">
    <text evidence="3">The sequence shown here is derived from an EMBL/GenBank/DDBJ whole genome shotgun (WGS) entry which is preliminary data.</text>
</comment>
<evidence type="ECO:0000313" key="3">
    <source>
        <dbReference type="EMBL" id="GHH77155.1"/>
    </source>
</evidence>
<feature type="transmembrane region" description="Helical" evidence="2">
    <location>
        <begin position="72"/>
        <end position="91"/>
    </location>
</feature>